<reference evidence="3" key="1">
    <citation type="journal article" date="2010" name="ISME J.">
        <title>Metagenome of the Mediterranean deep chlorophyll maximum studied by direct and fosmid library 454 pyrosequencing.</title>
        <authorList>
            <person name="Ghai R."/>
            <person name="Martin-Cuadrado A.B."/>
            <person name="Molto A.G."/>
            <person name="Heredia I.G."/>
            <person name="Cabrera R."/>
            <person name="Martin J."/>
            <person name="Verdu M."/>
            <person name="Deschamps P."/>
            <person name="Moreira D."/>
            <person name="Lopez-Garcia P."/>
            <person name="Mira A."/>
            <person name="Rodriguez-Valera F."/>
        </authorList>
    </citation>
    <scope>NUCLEOTIDE SEQUENCE</scope>
</reference>
<keyword evidence="3" id="KW-0808">Transferase</keyword>
<evidence type="ECO:0000256" key="1">
    <source>
        <dbReference type="ARBA" id="ARBA00022898"/>
    </source>
</evidence>
<dbReference type="InterPro" id="IPR000192">
    <property type="entry name" value="Aminotrans_V_dom"/>
</dbReference>
<keyword evidence="3" id="KW-0032">Aminotransferase</keyword>
<organism evidence="3">
    <name type="scientific">uncultured organism MedDCM-OCT-S01-C5</name>
    <dbReference type="NCBI Taxonomy" id="743601"/>
    <lineage>
        <taxon>unclassified sequences</taxon>
        <taxon>environmental samples</taxon>
    </lineage>
</organism>
<dbReference type="Gene3D" id="3.90.1150.10">
    <property type="entry name" value="Aspartate Aminotransferase, domain 1"/>
    <property type="match status" value="1"/>
</dbReference>
<name>D6PJK2_9ZZZZ</name>
<dbReference type="InterPro" id="IPR015421">
    <property type="entry name" value="PyrdxlP-dep_Trfase_major"/>
</dbReference>
<dbReference type="Gene3D" id="3.40.640.10">
    <property type="entry name" value="Type I PLP-dependent aspartate aminotransferase-like (Major domain)"/>
    <property type="match status" value="1"/>
</dbReference>
<dbReference type="SUPFAM" id="SSF53383">
    <property type="entry name" value="PLP-dependent transferases"/>
    <property type="match status" value="1"/>
</dbReference>
<protein>
    <submittedName>
        <fullName evidence="3">Aminotransferase class V</fullName>
    </submittedName>
</protein>
<keyword evidence="1" id="KW-0663">Pyridoxal phosphate</keyword>
<dbReference type="Pfam" id="PF00266">
    <property type="entry name" value="Aminotran_5"/>
    <property type="match status" value="1"/>
</dbReference>
<dbReference type="InterPro" id="IPR015422">
    <property type="entry name" value="PyrdxlP-dep_Trfase_small"/>
</dbReference>
<dbReference type="AlphaFoldDB" id="D6PJK2"/>
<dbReference type="InterPro" id="IPR015424">
    <property type="entry name" value="PyrdxlP-dep_Trfase"/>
</dbReference>
<sequence>MENEPVRFFEDLMPGILQTTREKLASFLSCDADDLALVENATSGVNTVLRSLQFAPGDEILVPDHAYQACRNTIDFVAQRWGAKVVTVNIPFPINDPQQAVDAIMGGVTDQTRLAMIDTVTSPTGLLMPFEQLVSMLEGRGVEVMLDAAHGIGMVPLNLNELGASYTTSNCHKWLCAPKGSAFLHVRKDKQAAIHPLTISHGMTFPLGDTTRFRHEFDWTGTRDMSAHCALPAAIDHLADVVEGGWPSIMEHNHELALQGRDILCEALGLEKPCPDEMIACIATLILPSENKSGGIPLHEPDPLHVILSEKYGIQIPVWSWPSPQGRFIRISAQLYNSEEEYHYLAWALQQEGLA</sequence>
<accession>D6PJK2</accession>
<evidence type="ECO:0000313" key="3">
    <source>
        <dbReference type="EMBL" id="ADD95903.1"/>
    </source>
</evidence>
<dbReference type="EMBL" id="GU943109">
    <property type="protein sequence ID" value="ADD95903.1"/>
    <property type="molecule type" value="Genomic_DNA"/>
</dbReference>
<dbReference type="GO" id="GO:0008483">
    <property type="term" value="F:transaminase activity"/>
    <property type="evidence" value="ECO:0007669"/>
    <property type="project" value="UniProtKB-KW"/>
</dbReference>
<feature type="domain" description="Aminotransferase class V" evidence="2">
    <location>
        <begin position="16"/>
        <end position="264"/>
    </location>
</feature>
<proteinExistence type="predicted"/>
<dbReference type="PANTHER" id="PTHR43092:SF2">
    <property type="entry name" value="HERCYNYLCYSTEINE SULFOXIDE LYASE"/>
    <property type="match status" value="1"/>
</dbReference>
<dbReference type="PANTHER" id="PTHR43092">
    <property type="entry name" value="L-CYSTEINE DESULFHYDRASE"/>
    <property type="match status" value="1"/>
</dbReference>
<evidence type="ECO:0000259" key="2">
    <source>
        <dbReference type="Pfam" id="PF00266"/>
    </source>
</evidence>